<organism evidence="1 2">
    <name type="scientific">Colletotrichum scovillei</name>
    <dbReference type="NCBI Taxonomy" id="1209932"/>
    <lineage>
        <taxon>Eukaryota</taxon>
        <taxon>Fungi</taxon>
        <taxon>Dikarya</taxon>
        <taxon>Ascomycota</taxon>
        <taxon>Pezizomycotina</taxon>
        <taxon>Sordariomycetes</taxon>
        <taxon>Hypocreomycetidae</taxon>
        <taxon>Glomerellales</taxon>
        <taxon>Glomerellaceae</taxon>
        <taxon>Colletotrichum</taxon>
        <taxon>Colletotrichum acutatum species complex</taxon>
    </lineage>
</organism>
<accession>A0A9P7RF68</accession>
<dbReference type="EMBL" id="JAESDN010000001">
    <property type="protein sequence ID" value="KAG7057378.1"/>
    <property type="molecule type" value="Genomic_DNA"/>
</dbReference>
<gene>
    <name evidence="1" type="ORF">JMJ77_004767</name>
</gene>
<keyword evidence="2" id="KW-1185">Reference proteome</keyword>
<protein>
    <submittedName>
        <fullName evidence="1">Uncharacterized protein</fullName>
    </submittedName>
</protein>
<comment type="caution">
    <text evidence="1">The sequence shown here is derived from an EMBL/GenBank/DDBJ whole genome shotgun (WGS) entry which is preliminary data.</text>
</comment>
<dbReference type="AlphaFoldDB" id="A0A9P7RF68"/>
<proteinExistence type="predicted"/>
<name>A0A9P7RF68_9PEZI</name>
<dbReference type="Proteomes" id="UP000699042">
    <property type="component" value="Unassembled WGS sequence"/>
</dbReference>
<evidence type="ECO:0000313" key="2">
    <source>
        <dbReference type="Proteomes" id="UP000699042"/>
    </source>
</evidence>
<reference evidence="1" key="1">
    <citation type="submission" date="2021-05" db="EMBL/GenBank/DDBJ databases">
        <title>Comparative genomics of three Colletotrichum scovillei strains and genetic complementation revealed genes involved fungal growth and virulence on chili pepper.</title>
        <authorList>
            <person name="Hsieh D.-K."/>
            <person name="Chuang S.-C."/>
            <person name="Chen C.-Y."/>
            <person name="Chao Y.-T."/>
            <person name="Lu M.-Y.J."/>
            <person name="Lee M.-H."/>
            <person name="Shih M.-C."/>
        </authorList>
    </citation>
    <scope>NUCLEOTIDE SEQUENCE</scope>
    <source>
        <strain evidence="1">Coll-153</strain>
    </source>
</reference>
<evidence type="ECO:0000313" key="1">
    <source>
        <dbReference type="EMBL" id="KAG7057378.1"/>
    </source>
</evidence>
<sequence>MLGGCCWVRLKATSAIDCLEKFSYPTMCCFGHSLVLFTEESHESQEMHVIDKTQTKRP</sequence>